<dbReference type="InterPro" id="IPR051016">
    <property type="entry name" value="Diverse_Substrate_AcTransf"/>
</dbReference>
<dbReference type="InterPro" id="IPR016181">
    <property type="entry name" value="Acyl_CoA_acyltransferase"/>
</dbReference>
<comment type="caution">
    <text evidence="4">The sequence shown here is derived from an EMBL/GenBank/DDBJ whole genome shotgun (WGS) entry which is preliminary data.</text>
</comment>
<evidence type="ECO:0000313" key="5">
    <source>
        <dbReference type="Proteomes" id="UP000644507"/>
    </source>
</evidence>
<dbReference type="PROSITE" id="PS51186">
    <property type="entry name" value="GNAT"/>
    <property type="match status" value="1"/>
</dbReference>
<dbReference type="EMBL" id="BMXI01000010">
    <property type="protein sequence ID" value="GHC56575.1"/>
    <property type="molecule type" value="Genomic_DNA"/>
</dbReference>
<dbReference type="AlphaFoldDB" id="A0A918TU08"/>
<dbReference type="Proteomes" id="UP000644507">
    <property type="component" value="Unassembled WGS sequence"/>
</dbReference>
<keyword evidence="2" id="KW-0012">Acyltransferase</keyword>
<gene>
    <name evidence="4" type="ORF">GCM10007100_24180</name>
</gene>
<dbReference type="GO" id="GO:0008080">
    <property type="term" value="F:N-acetyltransferase activity"/>
    <property type="evidence" value="ECO:0007669"/>
    <property type="project" value="UniProtKB-ARBA"/>
</dbReference>
<reference evidence="4" key="2">
    <citation type="submission" date="2020-09" db="EMBL/GenBank/DDBJ databases">
        <authorList>
            <person name="Sun Q."/>
            <person name="Kim S."/>
        </authorList>
    </citation>
    <scope>NUCLEOTIDE SEQUENCE</scope>
    <source>
        <strain evidence="4">KCTC 12988</strain>
    </source>
</reference>
<evidence type="ECO:0000256" key="1">
    <source>
        <dbReference type="ARBA" id="ARBA00022679"/>
    </source>
</evidence>
<feature type="domain" description="N-acetyltransferase" evidence="3">
    <location>
        <begin position="5"/>
        <end position="159"/>
    </location>
</feature>
<dbReference type="Gene3D" id="3.40.630.30">
    <property type="match status" value="1"/>
</dbReference>
<keyword evidence="5" id="KW-1185">Reference proteome</keyword>
<sequence>MTPDVHIEPATIEDLSSLTELVVDLLELQDDFVPDPALQERGIRHILEEPARGRIFVVRAQDRIVGMANLLFTVSTAMGGFVLIMEDVIIHPEHRGQGFGAMLLEAVIAFAKEKDFKRITLLADRLSNDSQAFFQQHGFQFSSLIPMRLILTTESLSES</sequence>
<dbReference type="InterPro" id="IPR000182">
    <property type="entry name" value="GNAT_dom"/>
</dbReference>
<evidence type="ECO:0000256" key="2">
    <source>
        <dbReference type="ARBA" id="ARBA00023315"/>
    </source>
</evidence>
<protein>
    <recommendedName>
        <fullName evidence="3">N-acetyltransferase domain-containing protein</fullName>
    </recommendedName>
</protein>
<name>A0A918TU08_9BACT</name>
<evidence type="ECO:0000259" key="3">
    <source>
        <dbReference type="PROSITE" id="PS51186"/>
    </source>
</evidence>
<reference evidence="4" key="1">
    <citation type="journal article" date="2014" name="Int. J. Syst. Evol. Microbiol.">
        <title>Complete genome sequence of Corynebacterium casei LMG S-19264T (=DSM 44701T), isolated from a smear-ripened cheese.</title>
        <authorList>
            <consortium name="US DOE Joint Genome Institute (JGI-PGF)"/>
            <person name="Walter F."/>
            <person name="Albersmeier A."/>
            <person name="Kalinowski J."/>
            <person name="Ruckert C."/>
        </authorList>
    </citation>
    <scope>NUCLEOTIDE SEQUENCE</scope>
    <source>
        <strain evidence="4">KCTC 12988</strain>
    </source>
</reference>
<evidence type="ECO:0000313" key="4">
    <source>
        <dbReference type="EMBL" id="GHC56575.1"/>
    </source>
</evidence>
<dbReference type="Pfam" id="PF00583">
    <property type="entry name" value="Acetyltransf_1"/>
    <property type="match status" value="1"/>
</dbReference>
<dbReference type="SUPFAM" id="SSF55729">
    <property type="entry name" value="Acyl-CoA N-acyltransferases (Nat)"/>
    <property type="match status" value="1"/>
</dbReference>
<organism evidence="4 5">
    <name type="scientific">Roseibacillus persicicus</name>
    <dbReference type="NCBI Taxonomy" id="454148"/>
    <lineage>
        <taxon>Bacteria</taxon>
        <taxon>Pseudomonadati</taxon>
        <taxon>Verrucomicrobiota</taxon>
        <taxon>Verrucomicrobiia</taxon>
        <taxon>Verrucomicrobiales</taxon>
        <taxon>Verrucomicrobiaceae</taxon>
        <taxon>Roseibacillus</taxon>
    </lineage>
</organism>
<accession>A0A918TU08</accession>
<proteinExistence type="predicted"/>
<dbReference type="PANTHER" id="PTHR10545:SF29">
    <property type="entry name" value="GH14572P-RELATED"/>
    <property type="match status" value="1"/>
</dbReference>
<keyword evidence="1" id="KW-0808">Transferase</keyword>
<dbReference type="CDD" id="cd04301">
    <property type="entry name" value="NAT_SF"/>
    <property type="match status" value="1"/>
</dbReference>
<dbReference type="PANTHER" id="PTHR10545">
    <property type="entry name" value="DIAMINE N-ACETYLTRANSFERASE"/>
    <property type="match status" value="1"/>
</dbReference>